<comment type="similarity">
    <text evidence="8">Belongs to the tRNA(Ile)-lysidine synthase family.</text>
</comment>
<keyword evidence="2 8" id="KW-0963">Cytoplasm</keyword>
<evidence type="ECO:0000256" key="1">
    <source>
        <dbReference type="ARBA" id="ARBA00004496"/>
    </source>
</evidence>
<evidence type="ECO:0000256" key="2">
    <source>
        <dbReference type="ARBA" id="ARBA00022490"/>
    </source>
</evidence>
<comment type="caution">
    <text evidence="10">The sequence shown here is derived from an EMBL/GenBank/DDBJ whole genome shotgun (WGS) entry which is preliminary data.</text>
</comment>
<dbReference type="InterPro" id="IPR012795">
    <property type="entry name" value="tRNA_Ile_lys_synt_N"/>
</dbReference>
<dbReference type="GO" id="GO:0005737">
    <property type="term" value="C:cytoplasm"/>
    <property type="evidence" value="ECO:0007669"/>
    <property type="project" value="UniProtKB-SubCell"/>
</dbReference>
<comment type="function">
    <text evidence="8">Ligates lysine onto the cytidine present at position 34 of the AUA codon-specific tRNA(Ile) that contains the anticodon CAU, in an ATP-dependent manner. Cytidine is converted to lysidine, thus changing the amino acid specificity of the tRNA from methionine to isoleucine.</text>
</comment>
<name>A0A941DL39_9BURK</name>
<organism evidence="10 11">
    <name type="scientific">Undibacterium luofuense</name>
    <dbReference type="NCBI Taxonomy" id="2828733"/>
    <lineage>
        <taxon>Bacteria</taxon>
        <taxon>Pseudomonadati</taxon>
        <taxon>Pseudomonadota</taxon>
        <taxon>Betaproteobacteria</taxon>
        <taxon>Burkholderiales</taxon>
        <taxon>Oxalobacteraceae</taxon>
        <taxon>Undibacterium</taxon>
    </lineage>
</organism>
<dbReference type="NCBIfam" id="TIGR02433">
    <property type="entry name" value="lysidine_TilS_C"/>
    <property type="match status" value="1"/>
</dbReference>
<evidence type="ECO:0000313" key="10">
    <source>
        <dbReference type="EMBL" id="MBR7783062.1"/>
    </source>
</evidence>
<dbReference type="GO" id="GO:0032267">
    <property type="term" value="F:tRNA(Ile)-lysidine synthase activity"/>
    <property type="evidence" value="ECO:0007669"/>
    <property type="project" value="UniProtKB-EC"/>
</dbReference>
<dbReference type="Pfam" id="PF09179">
    <property type="entry name" value="TilS"/>
    <property type="match status" value="1"/>
</dbReference>
<evidence type="ECO:0000256" key="5">
    <source>
        <dbReference type="ARBA" id="ARBA00022741"/>
    </source>
</evidence>
<evidence type="ECO:0000256" key="3">
    <source>
        <dbReference type="ARBA" id="ARBA00022598"/>
    </source>
</evidence>
<comment type="catalytic activity">
    <reaction evidence="7 8">
        <text>cytidine(34) in tRNA(Ile2) + L-lysine + ATP = lysidine(34) in tRNA(Ile2) + AMP + diphosphate + H(+)</text>
        <dbReference type="Rhea" id="RHEA:43744"/>
        <dbReference type="Rhea" id="RHEA-COMP:10625"/>
        <dbReference type="Rhea" id="RHEA-COMP:10670"/>
        <dbReference type="ChEBI" id="CHEBI:15378"/>
        <dbReference type="ChEBI" id="CHEBI:30616"/>
        <dbReference type="ChEBI" id="CHEBI:32551"/>
        <dbReference type="ChEBI" id="CHEBI:33019"/>
        <dbReference type="ChEBI" id="CHEBI:82748"/>
        <dbReference type="ChEBI" id="CHEBI:83665"/>
        <dbReference type="ChEBI" id="CHEBI:456215"/>
        <dbReference type="EC" id="6.3.4.19"/>
    </reaction>
</comment>
<evidence type="ECO:0000256" key="7">
    <source>
        <dbReference type="ARBA" id="ARBA00048539"/>
    </source>
</evidence>
<dbReference type="SUPFAM" id="SSF82829">
    <property type="entry name" value="MesJ substrate recognition domain-like"/>
    <property type="match status" value="1"/>
</dbReference>
<comment type="domain">
    <text evidence="8">The N-terminal region contains the highly conserved SGGXDS motif, predicted to be a P-loop motif involved in ATP binding.</text>
</comment>
<feature type="domain" description="Lysidine-tRNA(Ile) synthetase C-terminal" evidence="9">
    <location>
        <begin position="387"/>
        <end position="462"/>
    </location>
</feature>
<keyword evidence="4 8" id="KW-0819">tRNA processing</keyword>
<dbReference type="SMART" id="SM00977">
    <property type="entry name" value="TilS_C"/>
    <property type="match status" value="1"/>
</dbReference>
<dbReference type="RefSeq" id="WP_212688343.1">
    <property type="nucleotide sequence ID" value="NZ_JAGSPN010000009.1"/>
</dbReference>
<dbReference type="InterPro" id="IPR011063">
    <property type="entry name" value="TilS/TtcA_N"/>
</dbReference>
<feature type="binding site" evidence="8">
    <location>
        <begin position="40"/>
        <end position="45"/>
    </location>
    <ligand>
        <name>ATP</name>
        <dbReference type="ChEBI" id="CHEBI:30616"/>
    </ligand>
</feature>
<dbReference type="SUPFAM" id="SSF56037">
    <property type="entry name" value="PheT/TilS domain"/>
    <property type="match status" value="1"/>
</dbReference>
<comment type="subcellular location">
    <subcellularLocation>
        <location evidence="1 8">Cytoplasm</location>
    </subcellularLocation>
</comment>
<keyword evidence="3 8" id="KW-0436">Ligase</keyword>
<dbReference type="GO" id="GO:0005524">
    <property type="term" value="F:ATP binding"/>
    <property type="evidence" value="ECO:0007669"/>
    <property type="project" value="UniProtKB-UniRule"/>
</dbReference>
<gene>
    <name evidence="8 10" type="primary">tilS</name>
    <name evidence="10" type="ORF">KDM89_12995</name>
</gene>
<dbReference type="EMBL" id="JAGSPN010000009">
    <property type="protein sequence ID" value="MBR7783062.1"/>
    <property type="molecule type" value="Genomic_DNA"/>
</dbReference>
<dbReference type="PANTHER" id="PTHR43033:SF1">
    <property type="entry name" value="TRNA(ILE)-LYSIDINE SYNTHASE-RELATED"/>
    <property type="match status" value="1"/>
</dbReference>
<dbReference type="Gene3D" id="1.20.59.20">
    <property type="match status" value="1"/>
</dbReference>
<evidence type="ECO:0000259" key="9">
    <source>
        <dbReference type="SMART" id="SM00977"/>
    </source>
</evidence>
<protein>
    <recommendedName>
        <fullName evidence="8">tRNA(Ile)-lysidine synthase</fullName>
        <ecNumber evidence="8">6.3.4.19</ecNumber>
    </recommendedName>
    <alternativeName>
        <fullName evidence="8">tRNA(Ile)-2-lysyl-cytidine synthase</fullName>
    </alternativeName>
    <alternativeName>
        <fullName evidence="8">tRNA(Ile)-lysidine synthetase</fullName>
    </alternativeName>
</protein>
<keyword evidence="11" id="KW-1185">Reference proteome</keyword>
<dbReference type="HAMAP" id="MF_01161">
    <property type="entry name" value="tRNA_Ile_lys_synt"/>
    <property type="match status" value="1"/>
</dbReference>
<dbReference type="InterPro" id="IPR015262">
    <property type="entry name" value="tRNA_Ile_lys_synt_subst-bd"/>
</dbReference>
<keyword evidence="6 8" id="KW-0067">ATP-binding</keyword>
<dbReference type="GO" id="GO:0006400">
    <property type="term" value="P:tRNA modification"/>
    <property type="evidence" value="ECO:0007669"/>
    <property type="project" value="UniProtKB-UniRule"/>
</dbReference>
<dbReference type="InterPro" id="IPR012796">
    <property type="entry name" value="Lysidine-tRNA-synth_C"/>
</dbReference>
<dbReference type="SUPFAM" id="SSF52402">
    <property type="entry name" value="Adenine nucleotide alpha hydrolases-like"/>
    <property type="match status" value="1"/>
</dbReference>
<evidence type="ECO:0000256" key="6">
    <source>
        <dbReference type="ARBA" id="ARBA00022840"/>
    </source>
</evidence>
<dbReference type="EC" id="6.3.4.19" evidence="8"/>
<evidence type="ECO:0000256" key="4">
    <source>
        <dbReference type="ARBA" id="ARBA00022694"/>
    </source>
</evidence>
<accession>A0A941DL39</accession>
<dbReference type="PANTHER" id="PTHR43033">
    <property type="entry name" value="TRNA(ILE)-LYSIDINE SYNTHASE-RELATED"/>
    <property type="match status" value="1"/>
</dbReference>
<keyword evidence="5 8" id="KW-0547">Nucleotide-binding</keyword>
<dbReference type="InterPro" id="IPR014729">
    <property type="entry name" value="Rossmann-like_a/b/a_fold"/>
</dbReference>
<dbReference type="Pfam" id="PF01171">
    <property type="entry name" value="ATP_bind_3"/>
    <property type="match status" value="1"/>
</dbReference>
<evidence type="ECO:0000313" key="11">
    <source>
        <dbReference type="Proteomes" id="UP000680067"/>
    </source>
</evidence>
<evidence type="ECO:0000256" key="8">
    <source>
        <dbReference type="HAMAP-Rule" id="MF_01161"/>
    </source>
</evidence>
<reference evidence="10" key="1">
    <citation type="submission" date="2021-04" db="EMBL/GenBank/DDBJ databases">
        <title>novel species isolated from subtropical streams in China.</title>
        <authorList>
            <person name="Lu H."/>
        </authorList>
    </citation>
    <scope>NUCLEOTIDE SEQUENCE</scope>
    <source>
        <strain evidence="10">LFS511W</strain>
    </source>
</reference>
<dbReference type="Gene3D" id="3.40.50.620">
    <property type="entry name" value="HUPs"/>
    <property type="match status" value="1"/>
</dbReference>
<dbReference type="Proteomes" id="UP000680067">
    <property type="component" value="Unassembled WGS sequence"/>
</dbReference>
<proteinExistence type="inferred from homology"/>
<dbReference type="NCBIfam" id="TIGR02432">
    <property type="entry name" value="lysidine_TilS_N"/>
    <property type="match status" value="1"/>
</dbReference>
<dbReference type="Pfam" id="PF11734">
    <property type="entry name" value="TilS_C"/>
    <property type="match status" value="1"/>
</dbReference>
<dbReference type="InterPro" id="IPR012094">
    <property type="entry name" value="tRNA_Ile_lys_synt"/>
</dbReference>
<sequence length="467" mass="52251">MNDVELSAALAEQFCQRMDDYISRHVSVSGGELKLALAFSGGLDSTALLHLAVAYCAQKKIALSAFHVHHGLSPNADSWLDHCHRQARSMGISFCSRKITVNETGDGLEAAARRQRYVALKDMAIESGIETVLFAHHLDDQVETIFIRMLRGSGLDGAGGMRAEADFPLAGTNGVRVFRPLLDVRRDLLESYVSQCGCKYIFDESNDNPKFFRNALRHQVLPVLESIRPGSLEAFARSGRLLNEASDLLAEYVSAEFNSCRVDDGLSRSALRNLSPAKRMQVFRCWLKSISVQMPSELKLSEIVRQVISVSNDQSVRIGIDNGYVYIYRDLVCFQSELPDDLDSRGVIRCFCWDSHNEISFPEFRGRLVFEYSDYGIPELELAGYLLTLHWRQGGERMRIGVGRPSRSLKHLYQDAGIPAPTRMQLPLVSNQSGTLFAAGIGMNADYCSEQNRESGCRVIKITWLKH</sequence>
<dbReference type="CDD" id="cd01992">
    <property type="entry name" value="TilS_N"/>
    <property type="match status" value="1"/>
</dbReference>
<dbReference type="AlphaFoldDB" id="A0A941DL39"/>